<dbReference type="InterPro" id="IPR005468">
    <property type="entry name" value="Avidin/str"/>
</dbReference>
<dbReference type="PANTHER" id="PTHR34399:SF3">
    <property type="entry name" value="AVID PROTEIN-RELATED"/>
    <property type="match status" value="1"/>
</dbReference>
<dbReference type="Gene3D" id="2.40.128.30">
    <property type="entry name" value="Avidin-like"/>
    <property type="match status" value="1"/>
</dbReference>
<feature type="non-terminal residue" evidence="4">
    <location>
        <position position="1"/>
    </location>
</feature>
<dbReference type="GO" id="GO:0005576">
    <property type="term" value="C:extracellular region"/>
    <property type="evidence" value="ECO:0007669"/>
    <property type="project" value="UniProtKB-SubCell"/>
</dbReference>
<protein>
    <submittedName>
        <fullName evidence="4">AVID protein</fullName>
    </submittedName>
</protein>
<keyword evidence="3" id="KW-0732">Signal</keyword>
<name>A0A7L3DWF1_9PASS</name>
<keyword evidence="2" id="KW-0964">Secreted</keyword>
<accession>A0A7L3DWF1</accession>
<evidence type="ECO:0000313" key="5">
    <source>
        <dbReference type="Proteomes" id="UP000563107"/>
    </source>
</evidence>
<keyword evidence="5" id="KW-1185">Reference proteome</keyword>
<dbReference type="AlphaFoldDB" id="A0A7L3DWF1"/>
<dbReference type="InterPro" id="IPR051764">
    <property type="entry name" value="Avidin/Streptavidin-rel"/>
</dbReference>
<organism evidence="4 5">
    <name type="scientific">Chaetops frenatus</name>
    <name type="common">Rufous rock-jumper</name>
    <dbReference type="NCBI Taxonomy" id="221966"/>
    <lineage>
        <taxon>Eukaryota</taxon>
        <taxon>Metazoa</taxon>
        <taxon>Chordata</taxon>
        <taxon>Craniata</taxon>
        <taxon>Vertebrata</taxon>
        <taxon>Euteleostomi</taxon>
        <taxon>Archelosauria</taxon>
        <taxon>Archosauria</taxon>
        <taxon>Dinosauria</taxon>
        <taxon>Saurischia</taxon>
        <taxon>Theropoda</taxon>
        <taxon>Coelurosauria</taxon>
        <taxon>Aves</taxon>
        <taxon>Neognathae</taxon>
        <taxon>Neoaves</taxon>
        <taxon>Telluraves</taxon>
        <taxon>Australaves</taxon>
        <taxon>Passeriformes</taxon>
        <taxon>Picathartidae</taxon>
        <taxon>Chaetops</taxon>
    </lineage>
</organism>
<proteinExistence type="predicted"/>
<comment type="subcellular location">
    <subcellularLocation>
        <location evidence="1">Secreted</location>
    </subcellularLocation>
</comment>
<evidence type="ECO:0000256" key="2">
    <source>
        <dbReference type="ARBA" id="ARBA00022525"/>
    </source>
</evidence>
<evidence type="ECO:0000256" key="1">
    <source>
        <dbReference type="ARBA" id="ARBA00004613"/>
    </source>
</evidence>
<dbReference type="PANTHER" id="PTHR34399">
    <property type="entry name" value="AVIDIN-RELATED"/>
    <property type="match status" value="1"/>
</dbReference>
<comment type="caution">
    <text evidence="4">The sequence shown here is derived from an EMBL/GenBank/DDBJ whole genome shotgun (WGS) entry which is preliminary data.</text>
</comment>
<dbReference type="SUPFAM" id="SSF50876">
    <property type="entry name" value="Avidin/streptavidin"/>
    <property type="match status" value="1"/>
</dbReference>
<feature type="non-terminal residue" evidence="4">
    <location>
        <position position="61"/>
    </location>
</feature>
<sequence>CGTSAEFSPLQCNLTGQWKNDLGSNMTIYEVNKKGDFAGMYYTAVSVDPIEIKKSPLLGSQ</sequence>
<dbReference type="GO" id="GO:0009374">
    <property type="term" value="F:biotin binding"/>
    <property type="evidence" value="ECO:0007669"/>
    <property type="project" value="InterPro"/>
</dbReference>
<dbReference type="Pfam" id="PF01382">
    <property type="entry name" value="Avidin"/>
    <property type="match status" value="1"/>
</dbReference>
<evidence type="ECO:0000313" key="4">
    <source>
        <dbReference type="EMBL" id="NXT59819.1"/>
    </source>
</evidence>
<dbReference type="PROSITE" id="PS51326">
    <property type="entry name" value="AVIDIN_2"/>
    <property type="match status" value="1"/>
</dbReference>
<evidence type="ECO:0000256" key="3">
    <source>
        <dbReference type="ARBA" id="ARBA00022729"/>
    </source>
</evidence>
<gene>
    <name evidence="4" type="primary">Avd_0</name>
    <name evidence="4" type="ORF">CHAFRE_R15090</name>
</gene>
<dbReference type="Proteomes" id="UP000563107">
    <property type="component" value="Unassembled WGS sequence"/>
</dbReference>
<reference evidence="4 5" key="1">
    <citation type="submission" date="2019-09" db="EMBL/GenBank/DDBJ databases">
        <title>Bird 10,000 Genomes (B10K) Project - Family phase.</title>
        <authorList>
            <person name="Zhang G."/>
        </authorList>
    </citation>
    <scope>NUCLEOTIDE SEQUENCE [LARGE SCALE GENOMIC DNA]</scope>
    <source>
        <strain evidence="4">B10K-DU-012-41</strain>
    </source>
</reference>
<dbReference type="EMBL" id="VZTR01000273">
    <property type="protein sequence ID" value="NXT59819.1"/>
    <property type="molecule type" value="Genomic_DNA"/>
</dbReference>
<dbReference type="InterPro" id="IPR036896">
    <property type="entry name" value="Avidin-like_sf"/>
</dbReference>